<dbReference type="PANTHER" id="PTHR10374:SF30">
    <property type="entry name" value="LACTOYLGLUTATHIONE LYASE"/>
    <property type="match status" value="1"/>
</dbReference>
<evidence type="ECO:0000256" key="1">
    <source>
        <dbReference type="ARBA" id="ARBA00022723"/>
    </source>
</evidence>
<feature type="domain" description="VOC" evidence="2">
    <location>
        <begin position="4"/>
        <end position="121"/>
    </location>
</feature>
<proteinExistence type="predicted"/>
<reference evidence="3" key="2">
    <citation type="journal article" date="2021" name="PeerJ">
        <title>Extensive microbial diversity within the chicken gut microbiome revealed by metagenomics and culture.</title>
        <authorList>
            <person name="Gilroy R."/>
            <person name="Ravi A."/>
            <person name="Getino M."/>
            <person name="Pursley I."/>
            <person name="Horton D.L."/>
            <person name="Alikhan N.F."/>
            <person name="Baker D."/>
            <person name="Gharbi K."/>
            <person name="Hall N."/>
            <person name="Watson M."/>
            <person name="Adriaenssens E.M."/>
            <person name="Foster-Nyarko E."/>
            <person name="Jarju S."/>
            <person name="Secka A."/>
            <person name="Antonio M."/>
            <person name="Oren A."/>
            <person name="Chaudhuri R.R."/>
            <person name="La Ragione R."/>
            <person name="Hildebrand F."/>
            <person name="Pallen M.J."/>
        </authorList>
    </citation>
    <scope>NUCLEOTIDE SEQUENCE</scope>
    <source>
        <strain evidence="3">13766</strain>
    </source>
</reference>
<evidence type="ECO:0000313" key="3">
    <source>
        <dbReference type="EMBL" id="HIS93236.1"/>
    </source>
</evidence>
<sequence>MRFTFNHTNLNVCDLEASLAFYQRALGLAPVREHTADDGSFRLAFLSDGKSDYQLELTWLRDHPAPYALGENETHMCFTASDYEAAHALHQSMGCIVFENTAMGLYFIADPDGHWFEIVRPPQGA</sequence>
<dbReference type="Proteomes" id="UP000824140">
    <property type="component" value="Unassembled WGS sequence"/>
</dbReference>
<dbReference type="Gene3D" id="3.10.180.10">
    <property type="entry name" value="2,3-Dihydroxybiphenyl 1,2-Dioxygenase, domain 1"/>
    <property type="match status" value="1"/>
</dbReference>
<dbReference type="PANTHER" id="PTHR10374">
    <property type="entry name" value="LACTOYLGLUTATHIONE LYASE GLYOXALASE I"/>
    <property type="match status" value="1"/>
</dbReference>
<accession>A0A9D1K6D5</accession>
<dbReference type="GO" id="GO:0004462">
    <property type="term" value="F:lactoylglutathione lyase activity"/>
    <property type="evidence" value="ECO:0007669"/>
    <property type="project" value="InterPro"/>
</dbReference>
<dbReference type="SUPFAM" id="SSF54593">
    <property type="entry name" value="Glyoxalase/Bleomycin resistance protein/Dihydroxybiphenyl dioxygenase"/>
    <property type="match status" value="1"/>
</dbReference>
<comment type="caution">
    <text evidence="3">The sequence shown here is derived from an EMBL/GenBank/DDBJ whole genome shotgun (WGS) entry which is preliminary data.</text>
</comment>
<dbReference type="InterPro" id="IPR004360">
    <property type="entry name" value="Glyas_Fos-R_dOase_dom"/>
</dbReference>
<dbReference type="PROSITE" id="PS00934">
    <property type="entry name" value="GLYOXALASE_I_1"/>
    <property type="match status" value="1"/>
</dbReference>
<dbReference type="InterPro" id="IPR037523">
    <property type="entry name" value="VOC_core"/>
</dbReference>
<dbReference type="PROSITE" id="PS51819">
    <property type="entry name" value="VOC"/>
    <property type="match status" value="1"/>
</dbReference>
<keyword evidence="1" id="KW-0479">Metal-binding</keyword>
<gene>
    <name evidence="3" type="ORF">IAA84_09500</name>
</gene>
<dbReference type="GO" id="GO:0046872">
    <property type="term" value="F:metal ion binding"/>
    <property type="evidence" value="ECO:0007669"/>
    <property type="project" value="UniProtKB-KW"/>
</dbReference>
<dbReference type="AlphaFoldDB" id="A0A9D1K6D5"/>
<dbReference type="InterPro" id="IPR029068">
    <property type="entry name" value="Glyas_Bleomycin-R_OHBP_Dase"/>
</dbReference>
<reference evidence="3" key="1">
    <citation type="submission" date="2020-10" db="EMBL/GenBank/DDBJ databases">
        <authorList>
            <person name="Gilroy R."/>
        </authorList>
    </citation>
    <scope>NUCLEOTIDE SEQUENCE</scope>
    <source>
        <strain evidence="3">13766</strain>
    </source>
</reference>
<protein>
    <submittedName>
        <fullName evidence="3">VOC family protein</fullName>
    </submittedName>
</protein>
<name>A0A9D1K6D5_9FIRM</name>
<organism evidence="3 4">
    <name type="scientific">Candidatus Alectryocaccomicrobium excrementavium</name>
    <dbReference type="NCBI Taxonomy" id="2840668"/>
    <lineage>
        <taxon>Bacteria</taxon>
        <taxon>Bacillati</taxon>
        <taxon>Bacillota</taxon>
        <taxon>Clostridia</taxon>
        <taxon>Candidatus Alectryocaccomicrobium</taxon>
    </lineage>
</organism>
<dbReference type="EMBL" id="DVJN01000188">
    <property type="protein sequence ID" value="HIS93236.1"/>
    <property type="molecule type" value="Genomic_DNA"/>
</dbReference>
<evidence type="ECO:0000259" key="2">
    <source>
        <dbReference type="PROSITE" id="PS51819"/>
    </source>
</evidence>
<evidence type="ECO:0000313" key="4">
    <source>
        <dbReference type="Proteomes" id="UP000824140"/>
    </source>
</evidence>
<dbReference type="InterPro" id="IPR018146">
    <property type="entry name" value="Glyoxalase_1_CS"/>
</dbReference>
<dbReference type="Pfam" id="PF00903">
    <property type="entry name" value="Glyoxalase"/>
    <property type="match status" value="1"/>
</dbReference>